<feature type="non-terminal residue" evidence="2">
    <location>
        <position position="1"/>
    </location>
</feature>
<evidence type="ECO:0000313" key="2">
    <source>
        <dbReference type="EMBL" id="PON98075.1"/>
    </source>
</evidence>
<dbReference type="AlphaFoldDB" id="A0A2P5FJV2"/>
<sequence length="51" mass="6491">EHFRLGSKFSGHRLKNDWNNRERRPDKFDHGRKFSTLVERRRRRRGRDRDR</sequence>
<comment type="caution">
    <text evidence="2">The sequence shown here is derived from an EMBL/GenBank/DDBJ whole genome shotgun (WGS) entry which is preliminary data.</text>
</comment>
<organism evidence="2 3">
    <name type="scientific">Trema orientale</name>
    <name type="common">Charcoal tree</name>
    <name type="synonym">Celtis orientalis</name>
    <dbReference type="NCBI Taxonomy" id="63057"/>
    <lineage>
        <taxon>Eukaryota</taxon>
        <taxon>Viridiplantae</taxon>
        <taxon>Streptophyta</taxon>
        <taxon>Embryophyta</taxon>
        <taxon>Tracheophyta</taxon>
        <taxon>Spermatophyta</taxon>
        <taxon>Magnoliopsida</taxon>
        <taxon>eudicotyledons</taxon>
        <taxon>Gunneridae</taxon>
        <taxon>Pentapetalae</taxon>
        <taxon>rosids</taxon>
        <taxon>fabids</taxon>
        <taxon>Rosales</taxon>
        <taxon>Cannabaceae</taxon>
        <taxon>Trema</taxon>
    </lineage>
</organism>
<keyword evidence="3" id="KW-1185">Reference proteome</keyword>
<accession>A0A2P5FJV2</accession>
<proteinExistence type="predicted"/>
<gene>
    <name evidence="2" type="ORF">TorRG33x02_061490</name>
</gene>
<feature type="region of interest" description="Disordered" evidence="1">
    <location>
        <begin position="1"/>
        <end position="51"/>
    </location>
</feature>
<feature type="compositionally biased region" description="Basic residues" evidence="1">
    <location>
        <begin position="1"/>
        <end position="13"/>
    </location>
</feature>
<name>A0A2P5FJV2_TREOI</name>
<reference evidence="3" key="1">
    <citation type="submission" date="2016-06" db="EMBL/GenBank/DDBJ databases">
        <title>Parallel loss of symbiosis genes in relatives of nitrogen-fixing non-legume Parasponia.</title>
        <authorList>
            <person name="Van Velzen R."/>
            <person name="Holmer R."/>
            <person name="Bu F."/>
            <person name="Rutten L."/>
            <person name="Van Zeijl A."/>
            <person name="Liu W."/>
            <person name="Santuari L."/>
            <person name="Cao Q."/>
            <person name="Sharma T."/>
            <person name="Shen D."/>
            <person name="Roswanjaya Y."/>
            <person name="Wardhani T."/>
            <person name="Kalhor M.S."/>
            <person name="Jansen J."/>
            <person name="Van den Hoogen J."/>
            <person name="Gungor B."/>
            <person name="Hartog M."/>
            <person name="Hontelez J."/>
            <person name="Verver J."/>
            <person name="Yang W.-C."/>
            <person name="Schijlen E."/>
            <person name="Repin R."/>
            <person name="Schilthuizen M."/>
            <person name="Schranz E."/>
            <person name="Heidstra R."/>
            <person name="Miyata K."/>
            <person name="Fedorova E."/>
            <person name="Kohlen W."/>
            <person name="Bisseling T."/>
            <person name="Smit S."/>
            <person name="Geurts R."/>
        </authorList>
    </citation>
    <scope>NUCLEOTIDE SEQUENCE [LARGE SCALE GENOMIC DNA]</scope>
    <source>
        <strain evidence="3">cv. RG33-2</strain>
    </source>
</reference>
<evidence type="ECO:0000256" key="1">
    <source>
        <dbReference type="SAM" id="MobiDB-lite"/>
    </source>
</evidence>
<dbReference type="EMBL" id="JXTC01000027">
    <property type="protein sequence ID" value="PON98075.1"/>
    <property type="molecule type" value="Genomic_DNA"/>
</dbReference>
<evidence type="ECO:0000313" key="3">
    <source>
        <dbReference type="Proteomes" id="UP000237000"/>
    </source>
</evidence>
<feature type="compositionally biased region" description="Basic and acidic residues" evidence="1">
    <location>
        <begin position="14"/>
        <end position="32"/>
    </location>
</feature>
<protein>
    <submittedName>
        <fullName evidence="2">Uncharacterized protein</fullName>
    </submittedName>
</protein>
<dbReference type="InParanoid" id="A0A2P5FJV2"/>
<dbReference type="Proteomes" id="UP000237000">
    <property type="component" value="Unassembled WGS sequence"/>
</dbReference>
<feature type="compositionally biased region" description="Basic residues" evidence="1">
    <location>
        <begin position="40"/>
        <end position="51"/>
    </location>
</feature>